<evidence type="ECO:0000313" key="2">
    <source>
        <dbReference type="EMBL" id="PRY09780.1"/>
    </source>
</evidence>
<feature type="transmembrane region" description="Helical" evidence="1">
    <location>
        <begin position="28"/>
        <end position="45"/>
    </location>
</feature>
<feature type="transmembrane region" description="Helical" evidence="1">
    <location>
        <begin position="51"/>
        <end position="73"/>
    </location>
</feature>
<keyword evidence="1" id="KW-1133">Transmembrane helix</keyword>
<gene>
    <name evidence="2" type="ORF">CLV37_12032</name>
</gene>
<protein>
    <submittedName>
        <fullName evidence="2">Uncharacterized protein</fullName>
    </submittedName>
</protein>
<dbReference type="AlphaFoldDB" id="A0A2T0QWQ5"/>
<evidence type="ECO:0000313" key="3">
    <source>
        <dbReference type="Proteomes" id="UP000238083"/>
    </source>
</evidence>
<keyword evidence="1" id="KW-0472">Membrane</keyword>
<evidence type="ECO:0000256" key="1">
    <source>
        <dbReference type="SAM" id="Phobius"/>
    </source>
</evidence>
<keyword evidence="1" id="KW-0812">Transmembrane</keyword>
<proteinExistence type="predicted"/>
<reference evidence="2 3" key="1">
    <citation type="submission" date="2018-03" db="EMBL/GenBank/DDBJ databases">
        <title>Genomic Encyclopedia of Archaeal and Bacterial Type Strains, Phase II (KMG-II): from individual species to whole genera.</title>
        <authorList>
            <person name="Goeker M."/>
        </authorList>
    </citation>
    <scope>NUCLEOTIDE SEQUENCE [LARGE SCALE GENOMIC DNA]</scope>
    <source>
        <strain evidence="2 3">DSM 19711</strain>
    </source>
</reference>
<accession>A0A2T0QWQ5</accession>
<organism evidence="2 3">
    <name type="scientific">Kineococcus rhizosphaerae</name>
    <dbReference type="NCBI Taxonomy" id="559628"/>
    <lineage>
        <taxon>Bacteria</taxon>
        <taxon>Bacillati</taxon>
        <taxon>Actinomycetota</taxon>
        <taxon>Actinomycetes</taxon>
        <taxon>Kineosporiales</taxon>
        <taxon>Kineosporiaceae</taxon>
        <taxon>Kineococcus</taxon>
    </lineage>
</organism>
<sequence>MSTACTREGVLVSEKPWWHTTKTRKQSLLLGLTWSLLAVAHWALLDYRGTATWRLLPPIGFSVLGLVYITSWVMRGRHERSSNTSP</sequence>
<comment type="caution">
    <text evidence="2">The sequence shown here is derived from an EMBL/GenBank/DDBJ whole genome shotgun (WGS) entry which is preliminary data.</text>
</comment>
<name>A0A2T0QWQ5_9ACTN</name>
<dbReference type="EMBL" id="PVZF01000020">
    <property type="protein sequence ID" value="PRY09780.1"/>
    <property type="molecule type" value="Genomic_DNA"/>
</dbReference>
<keyword evidence="3" id="KW-1185">Reference proteome</keyword>
<dbReference type="Proteomes" id="UP000238083">
    <property type="component" value="Unassembled WGS sequence"/>
</dbReference>